<evidence type="ECO:0000259" key="8">
    <source>
        <dbReference type="Pfam" id="PF03458"/>
    </source>
</evidence>
<feature type="transmembrane region" description="Helical" evidence="7">
    <location>
        <begin position="13"/>
        <end position="33"/>
    </location>
</feature>
<feature type="transmembrane region" description="Helical" evidence="7">
    <location>
        <begin position="183"/>
        <end position="203"/>
    </location>
</feature>
<feature type="transmembrane region" description="Helical" evidence="7">
    <location>
        <begin position="157"/>
        <end position="177"/>
    </location>
</feature>
<evidence type="ECO:0000256" key="2">
    <source>
        <dbReference type="ARBA" id="ARBA00008193"/>
    </source>
</evidence>
<evidence type="ECO:0000256" key="4">
    <source>
        <dbReference type="ARBA" id="ARBA00022692"/>
    </source>
</evidence>
<reference evidence="9" key="1">
    <citation type="journal article" date="2022" name="Toxins">
        <title>Genomic Analysis of Sphingopyxis sp. USTB-05 for Biodegrading Cyanobacterial Hepatotoxins.</title>
        <authorList>
            <person name="Liu C."/>
            <person name="Xu Q."/>
            <person name="Zhao Z."/>
            <person name="Zhang H."/>
            <person name="Liu X."/>
            <person name="Yin C."/>
            <person name="Liu Y."/>
            <person name="Yan H."/>
        </authorList>
    </citation>
    <scope>NUCLEOTIDE SEQUENCE</scope>
    <source>
        <strain evidence="9">NBD5</strain>
    </source>
</reference>
<evidence type="ECO:0000256" key="3">
    <source>
        <dbReference type="ARBA" id="ARBA00022475"/>
    </source>
</evidence>
<keyword evidence="5 7" id="KW-1133">Transmembrane helix</keyword>
<feature type="domain" description="Glycine transporter" evidence="8">
    <location>
        <begin position="16"/>
        <end position="88"/>
    </location>
</feature>
<proteinExistence type="inferred from homology"/>
<organism evidence="9 10">
    <name type="scientific">Sphingomonas morindae</name>
    <dbReference type="NCBI Taxonomy" id="1541170"/>
    <lineage>
        <taxon>Bacteria</taxon>
        <taxon>Pseudomonadati</taxon>
        <taxon>Pseudomonadota</taxon>
        <taxon>Alphaproteobacteria</taxon>
        <taxon>Sphingomonadales</taxon>
        <taxon>Sphingomonadaceae</taxon>
        <taxon>Sphingomonas</taxon>
    </lineage>
</organism>
<evidence type="ECO:0000256" key="6">
    <source>
        <dbReference type="ARBA" id="ARBA00023136"/>
    </source>
</evidence>
<dbReference type="RefSeq" id="WP_252167088.1">
    <property type="nucleotide sequence ID" value="NZ_CP084930.1"/>
</dbReference>
<feature type="transmembrane region" description="Helical" evidence="7">
    <location>
        <begin position="73"/>
        <end position="89"/>
    </location>
</feature>
<evidence type="ECO:0000256" key="7">
    <source>
        <dbReference type="SAM" id="Phobius"/>
    </source>
</evidence>
<evidence type="ECO:0000313" key="9">
    <source>
        <dbReference type="EMBL" id="USI73277.1"/>
    </source>
</evidence>
<sequence length="209" mass="21353">MVHPLSLPPLGPVLPWLDMAGLAVFAASGALAAARARQTFVTFCFFACVTGTGGGTTRDLLIGAPVFWLRDPASLGICLAMAALVWLVPRRWWPEAALDWCDAAGLAAYAVYGAGKALSYDVPPLPAAMMGVVSACLGGIIRDVVAGVPSIILRPELYVTAAALAAGLFVGLTRAGLAAPWPAAVAVLAGFALRAAAIARGLALPAYRG</sequence>
<keyword evidence="6 7" id="KW-0472">Membrane</keyword>
<dbReference type="PANTHER" id="PTHR30506">
    <property type="entry name" value="INNER MEMBRANE PROTEIN"/>
    <property type="match status" value="1"/>
</dbReference>
<keyword evidence="3" id="KW-1003">Cell membrane</keyword>
<keyword evidence="10" id="KW-1185">Reference proteome</keyword>
<evidence type="ECO:0000256" key="5">
    <source>
        <dbReference type="ARBA" id="ARBA00022989"/>
    </source>
</evidence>
<gene>
    <name evidence="9" type="ORF">LHA26_02005</name>
</gene>
<dbReference type="InterPro" id="IPR005115">
    <property type="entry name" value="Gly_transporter"/>
</dbReference>
<dbReference type="PANTHER" id="PTHR30506:SF3">
    <property type="entry name" value="UPF0126 INNER MEMBRANE PROTEIN YADS-RELATED"/>
    <property type="match status" value="1"/>
</dbReference>
<dbReference type="Proteomes" id="UP001056937">
    <property type="component" value="Chromosome 1"/>
</dbReference>
<dbReference type="EMBL" id="CP084930">
    <property type="protein sequence ID" value="USI73277.1"/>
    <property type="molecule type" value="Genomic_DNA"/>
</dbReference>
<dbReference type="Pfam" id="PF03458">
    <property type="entry name" value="Gly_transporter"/>
    <property type="match status" value="2"/>
</dbReference>
<keyword evidence="4 7" id="KW-0812">Transmembrane</keyword>
<feature type="transmembrane region" description="Helical" evidence="7">
    <location>
        <begin position="40"/>
        <end position="61"/>
    </location>
</feature>
<comment type="similarity">
    <text evidence="2">Belongs to the UPF0126 family.</text>
</comment>
<name>A0ABY4X8M6_9SPHN</name>
<evidence type="ECO:0000256" key="1">
    <source>
        <dbReference type="ARBA" id="ARBA00004651"/>
    </source>
</evidence>
<accession>A0ABY4X8M6</accession>
<feature type="domain" description="Glycine transporter" evidence="8">
    <location>
        <begin position="100"/>
        <end position="172"/>
    </location>
</feature>
<evidence type="ECO:0000313" key="10">
    <source>
        <dbReference type="Proteomes" id="UP001056937"/>
    </source>
</evidence>
<comment type="subcellular location">
    <subcellularLocation>
        <location evidence="1">Cell membrane</location>
        <topology evidence="1">Multi-pass membrane protein</topology>
    </subcellularLocation>
</comment>
<protein>
    <submittedName>
        <fullName evidence="9">TRIC cation channel family protein</fullName>
    </submittedName>
</protein>